<evidence type="ECO:0000313" key="5">
    <source>
        <dbReference type="Proteomes" id="UP000473887"/>
    </source>
</evidence>
<dbReference type="PANTHER" id="PTHR21294:SF17">
    <property type="entry name" value="PROTEIN FIXA"/>
    <property type="match status" value="1"/>
</dbReference>
<proteinExistence type="predicted"/>
<dbReference type="PANTHER" id="PTHR21294">
    <property type="entry name" value="ELECTRON TRANSFER FLAVOPROTEIN BETA-SUBUNIT"/>
    <property type="match status" value="1"/>
</dbReference>
<dbReference type="NCBIfam" id="NF040731">
    <property type="entry name" value="flavo_sub_EftB"/>
    <property type="match status" value="1"/>
</dbReference>
<evidence type="ECO:0000256" key="1">
    <source>
        <dbReference type="ARBA" id="ARBA00042002"/>
    </source>
</evidence>
<reference evidence="4 6" key="1">
    <citation type="journal article" date="2014" name="J. Infect. Dis.">
        <title>Molecular characterization of a novel botulinum neurotoxin type H gene.</title>
        <authorList>
            <person name="Dover N."/>
            <person name="Barash J.R."/>
            <person name="Hill K.K."/>
            <person name="Xie G."/>
            <person name="Arnon S.S."/>
        </authorList>
    </citation>
    <scope>NUCLEOTIDE SEQUENCE [LARGE SCALE GENOMIC DNA]</scope>
    <source>
        <strain evidence="4 6">IBCA10-7060</strain>
    </source>
</reference>
<dbReference type="PIRSF" id="PIRSF000090">
    <property type="entry name" value="Beta-ETF"/>
    <property type="match status" value="1"/>
</dbReference>
<dbReference type="InterPro" id="IPR014729">
    <property type="entry name" value="Rossmann-like_a/b/a_fold"/>
</dbReference>
<gene>
    <name evidence="3" type="ORF">EXM69_13050</name>
    <name evidence="4" type="ORF">JQS73_17785</name>
</gene>
<dbReference type="SMART" id="SM00893">
    <property type="entry name" value="ETF"/>
    <property type="match status" value="1"/>
</dbReference>
<dbReference type="InterPro" id="IPR012255">
    <property type="entry name" value="ETF_b"/>
</dbReference>
<dbReference type="EMBL" id="SGKC01000026">
    <property type="protein sequence ID" value="NEZ92848.1"/>
    <property type="molecule type" value="Genomic_DNA"/>
</dbReference>
<dbReference type="InterPro" id="IPR014730">
    <property type="entry name" value="ETF_a/b_N"/>
</dbReference>
<reference evidence="4" key="3">
    <citation type="submission" date="2021-02" db="EMBL/GenBank/DDBJ databases">
        <authorList>
            <person name="Dover N."/>
            <person name="Barash J.R."/>
            <person name="Bell J.M."/>
            <person name="Sylvester M.D."/>
            <person name="Arnon S."/>
        </authorList>
    </citation>
    <scope>NUCLEOTIDE SEQUENCE</scope>
    <source>
        <strain evidence="4">IBCA10-7060</strain>
    </source>
</reference>
<dbReference type="AlphaFoldDB" id="A0A0A2HAN4"/>
<dbReference type="GO" id="GO:0009055">
    <property type="term" value="F:electron transfer activity"/>
    <property type="evidence" value="ECO:0007669"/>
    <property type="project" value="InterPro"/>
</dbReference>
<dbReference type="RefSeq" id="WP_003361696.1">
    <property type="nucleotide sequence ID" value="NZ_AP025140.1"/>
</dbReference>
<dbReference type="InterPro" id="IPR033948">
    <property type="entry name" value="ETF_beta_N"/>
</dbReference>
<evidence type="ECO:0000313" key="3">
    <source>
        <dbReference type="EMBL" id="NEZ92848.1"/>
    </source>
</evidence>
<sequence>MKIVVCVKQVPDTNEVKIDPVKGTLIREGVPAILNPDDANALEEALKLKDKYEDVKVTVITMGIPSSSYMLRECLAMGADEAVLVTDRAFAGADTWATSNALASALRKIGDYDLIFAGRQAIDGDTAQVGPQIAERLDIPQVTYAMGFEYNKDDKTMIVDRQLEDGYERVQVKSMPALITAISELNQPRYMTVGGIVDAYKKDIKIFTIKDLDVTPDEVGLNASPTSVFRSFAPDKKSQGVILEGTAKEKVEKLVSALQSKHYI</sequence>
<dbReference type="Proteomes" id="UP000473887">
    <property type="component" value="Unassembled WGS sequence"/>
</dbReference>
<name>A0A0A2HAN4_CLOBO</name>
<reference evidence="3 5" key="2">
    <citation type="submission" date="2019-02" db="EMBL/GenBank/DDBJ databases">
        <title>Genome sequencing of Clostridium botulinum clinical isolates.</title>
        <authorList>
            <person name="Brunt J."/>
            <person name="Van Vliet A.H.M."/>
            <person name="Stringer S.C."/>
            <person name="Grant K.A."/>
            <person name="Carter A.C."/>
            <person name="Peck M.W."/>
        </authorList>
    </citation>
    <scope>NUCLEOTIDE SEQUENCE [LARGE SCALE GENOMIC DNA]</scope>
    <source>
        <strain evidence="3 5">H142660711</strain>
    </source>
</reference>
<evidence type="ECO:0000259" key="2">
    <source>
        <dbReference type="SMART" id="SM00893"/>
    </source>
</evidence>
<dbReference type="Pfam" id="PF01012">
    <property type="entry name" value="ETF"/>
    <property type="match status" value="1"/>
</dbReference>
<dbReference type="CDD" id="cd01714">
    <property type="entry name" value="ETF_beta"/>
    <property type="match status" value="1"/>
</dbReference>
<evidence type="ECO:0000313" key="4">
    <source>
        <dbReference type="EMBL" id="QRI53225.1"/>
    </source>
</evidence>
<evidence type="ECO:0000313" key="6">
    <source>
        <dbReference type="Proteomes" id="UP000663464"/>
    </source>
</evidence>
<protein>
    <recommendedName>
        <fullName evidence="1">Electron transfer flavoprotein small subunit</fullName>
    </recommendedName>
</protein>
<accession>A0A0A2HAN4</accession>
<dbReference type="Gene3D" id="3.40.50.620">
    <property type="entry name" value="HUPs"/>
    <property type="match status" value="1"/>
</dbReference>
<dbReference type="Proteomes" id="UP000663464">
    <property type="component" value="Chromosome"/>
</dbReference>
<organism evidence="3 5">
    <name type="scientific">Clostridium botulinum</name>
    <dbReference type="NCBI Taxonomy" id="1491"/>
    <lineage>
        <taxon>Bacteria</taxon>
        <taxon>Bacillati</taxon>
        <taxon>Bacillota</taxon>
        <taxon>Clostridia</taxon>
        <taxon>Eubacteriales</taxon>
        <taxon>Clostridiaceae</taxon>
        <taxon>Clostridium</taxon>
    </lineage>
</organism>
<feature type="domain" description="Electron transfer flavoprotein alpha/beta-subunit N-terminal" evidence="2">
    <location>
        <begin position="22"/>
        <end position="216"/>
    </location>
</feature>
<dbReference type="EMBL" id="CP069280">
    <property type="protein sequence ID" value="QRI53225.1"/>
    <property type="molecule type" value="Genomic_DNA"/>
</dbReference>
<dbReference type="SUPFAM" id="SSF52402">
    <property type="entry name" value="Adenine nucleotide alpha hydrolases-like"/>
    <property type="match status" value="1"/>
</dbReference>